<sequence>MESMTASIPDMKIQSTSLKYVDLLAERRENSDLRWALREWESKGDYKYGVKMKREEIFNRVLHSDRVKHAIDQIVAAGEEREILEAEVSLILEQMGHAQELSAIRKFAFVLPKIMKKIYGKVIINQEGIEKLRNVMVETPVILLPTHRSYADFLLVSYIAFHFNLPLPVIAAGMDFMKMVVVGELLRESGAFYIRRSFMDNTLYWAVFQEYVQTLVECTGSPLEFFLEGTRSRSGKSLPPKLGLLGCIMESWLRGRLPDLAIVPISISYDRTLEENLYAYELLGVPKPPESTS</sequence>
<dbReference type="GO" id="GO:0019432">
    <property type="term" value="P:triglyceride biosynthetic process"/>
    <property type="evidence" value="ECO:0007669"/>
    <property type="project" value="TreeGrafter"/>
</dbReference>
<feature type="domain" description="Phospholipid/glycerol acyltransferase" evidence="6">
    <location>
        <begin position="141"/>
        <end position="270"/>
    </location>
</feature>
<keyword evidence="5" id="KW-0012">Acyltransferase</keyword>
<keyword evidence="8" id="KW-1185">Reference proteome</keyword>
<evidence type="ECO:0000256" key="3">
    <source>
        <dbReference type="ARBA" id="ARBA00022679"/>
    </source>
</evidence>
<accession>A0AAN9A7C8</accession>
<organism evidence="7 8">
    <name type="scientific">Halocaridina rubra</name>
    <name type="common">Hawaiian red shrimp</name>
    <dbReference type="NCBI Taxonomy" id="373956"/>
    <lineage>
        <taxon>Eukaryota</taxon>
        <taxon>Metazoa</taxon>
        <taxon>Ecdysozoa</taxon>
        <taxon>Arthropoda</taxon>
        <taxon>Crustacea</taxon>
        <taxon>Multicrustacea</taxon>
        <taxon>Malacostraca</taxon>
        <taxon>Eumalacostraca</taxon>
        <taxon>Eucarida</taxon>
        <taxon>Decapoda</taxon>
        <taxon>Pleocyemata</taxon>
        <taxon>Caridea</taxon>
        <taxon>Atyoidea</taxon>
        <taxon>Atyidae</taxon>
        <taxon>Halocaridina</taxon>
    </lineage>
</organism>
<evidence type="ECO:0000259" key="6">
    <source>
        <dbReference type="SMART" id="SM00563"/>
    </source>
</evidence>
<dbReference type="InterPro" id="IPR041728">
    <property type="entry name" value="GPAT/DHAPAT_LPLAT"/>
</dbReference>
<dbReference type="EMBL" id="JAXCGZ010009517">
    <property type="protein sequence ID" value="KAK7076899.1"/>
    <property type="molecule type" value="Genomic_DNA"/>
</dbReference>
<dbReference type="Proteomes" id="UP001381693">
    <property type="component" value="Unassembled WGS sequence"/>
</dbReference>
<reference evidence="7 8" key="1">
    <citation type="submission" date="2023-11" db="EMBL/GenBank/DDBJ databases">
        <title>Halocaridina rubra genome assembly.</title>
        <authorList>
            <person name="Smith C."/>
        </authorList>
    </citation>
    <scope>NUCLEOTIDE SEQUENCE [LARGE SCALE GENOMIC DNA]</scope>
    <source>
        <strain evidence="7">EP-1</strain>
        <tissue evidence="7">Whole</tissue>
    </source>
</reference>
<protein>
    <recommendedName>
        <fullName evidence="6">Phospholipid/glycerol acyltransferase domain-containing protein</fullName>
    </recommendedName>
</protein>
<name>A0AAN9A7C8_HALRR</name>
<evidence type="ECO:0000256" key="2">
    <source>
        <dbReference type="ARBA" id="ARBA00007937"/>
    </source>
</evidence>
<dbReference type="GO" id="GO:0005778">
    <property type="term" value="C:peroxisomal membrane"/>
    <property type="evidence" value="ECO:0007669"/>
    <property type="project" value="TreeGrafter"/>
</dbReference>
<dbReference type="GO" id="GO:0008654">
    <property type="term" value="P:phospholipid biosynthetic process"/>
    <property type="evidence" value="ECO:0007669"/>
    <property type="project" value="TreeGrafter"/>
</dbReference>
<proteinExistence type="inferred from homology"/>
<keyword evidence="3" id="KW-0808">Transferase</keyword>
<evidence type="ECO:0000256" key="4">
    <source>
        <dbReference type="ARBA" id="ARBA00023136"/>
    </source>
</evidence>
<dbReference type="Pfam" id="PF01553">
    <property type="entry name" value="Acyltransferase"/>
    <property type="match status" value="1"/>
</dbReference>
<dbReference type="PANTHER" id="PTHR12563">
    <property type="entry name" value="GLYCEROL-3-PHOSPHATE ACYLTRANSFERASE"/>
    <property type="match status" value="1"/>
</dbReference>
<dbReference type="GO" id="GO:0008611">
    <property type="term" value="P:ether lipid biosynthetic process"/>
    <property type="evidence" value="ECO:0007669"/>
    <property type="project" value="TreeGrafter"/>
</dbReference>
<dbReference type="AlphaFoldDB" id="A0AAN9A7C8"/>
<gene>
    <name evidence="7" type="ORF">SK128_025627</name>
</gene>
<evidence type="ECO:0000256" key="5">
    <source>
        <dbReference type="ARBA" id="ARBA00023315"/>
    </source>
</evidence>
<dbReference type="GO" id="GO:0012505">
    <property type="term" value="C:endomembrane system"/>
    <property type="evidence" value="ECO:0007669"/>
    <property type="project" value="UniProtKB-SubCell"/>
</dbReference>
<dbReference type="GO" id="GO:0031966">
    <property type="term" value="C:mitochondrial membrane"/>
    <property type="evidence" value="ECO:0007669"/>
    <property type="project" value="TreeGrafter"/>
</dbReference>
<dbReference type="InterPro" id="IPR002123">
    <property type="entry name" value="Plipid/glycerol_acylTrfase"/>
</dbReference>
<dbReference type="PANTHER" id="PTHR12563:SF17">
    <property type="entry name" value="DIHYDROXYACETONE PHOSPHATE ACYLTRANSFERASE"/>
    <property type="match status" value="1"/>
</dbReference>
<dbReference type="SUPFAM" id="SSF69593">
    <property type="entry name" value="Glycerol-3-phosphate (1)-acyltransferase"/>
    <property type="match status" value="1"/>
</dbReference>
<comment type="similarity">
    <text evidence="2">Belongs to the GPAT/DAPAT family.</text>
</comment>
<dbReference type="GO" id="GO:0016287">
    <property type="term" value="F:glycerone-phosphate O-acyltransferase activity"/>
    <property type="evidence" value="ECO:0007669"/>
    <property type="project" value="TreeGrafter"/>
</dbReference>
<dbReference type="GO" id="GO:0004366">
    <property type="term" value="F:glycerol-3-phosphate O-acyltransferase activity"/>
    <property type="evidence" value="ECO:0007669"/>
    <property type="project" value="TreeGrafter"/>
</dbReference>
<comment type="caution">
    <text evidence="7">The sequence shown here is derived from an EMBL/GenBank/DDBJ whole genome shotgun (WGS) entry which is preliminary data.</text>
</comment>
<feature type="non-terminal residue" evidence="7">
    <location>
        <position position="293"/>
    </location>
</feature>
<comment type="subcellular location">
    <subcellularLocation>
        <location evidence="1">Endomembrane system</location>
        <topology evidence="1">Peripheral membrane protein</topology>
    </subcellularLocation>
</comment>
<dbReference type="InterPro" id="IPR022284">
    <property type="entry name" value="GPAT/DHAPAT"/>
</dbReference>
<evidence type="ECO:0000313" key="7">
    <source>
        <dbReference type="EMBL" id="KAK7076899.1"/>
    </source>
</evidence>
<dbReference type="SMART" id="SM00563">
    <property type="entry name" value="PlsC"/>
    <property type="match status" value="1"/>
</dbReference>
<dbReference type="GO" id="GO:0006631">
    <property type="term" value="P:fatty acid metabolic process"/>
    <property type="evidence" value="ECO:0007669"/>
    <property type="project" value="TreeGrafter"/>
</dbReference>
<evidence type="ECO:0000256" key="1">
    <source>
        <dbReference type="ARBA" id="ARBA00004184"/>
    </source>
</evidence>
<keyword evidence="4" id="KW-0472">Membrane</keyword>
<evidence type="ECO:0000313" key="8">
    <source>
        <dbReference type="Proteomes" id="UP001381693"/>
    </source>
</evidence>
<dbReference type="CDD" id="cd07993">
    <property type="entry name" value="LPLAT_DHAPAT-like"/>
    <property type="match status" value="1"/>
</dbReference>